<dbReference type="Gene3D" id="3.30.70.270">
    <property type="match status" value="1"/>
</dbReference>
<dbReference type="NCBIfam" id="TIGR00254">
    <property type="entry name" value="GGDEF"/>
    <property type="match status" value="1"/>
</dbReference>
<evidence type="ECO:0000313" key="4">
    <source>
        <dbReference type="Proteomes" id="UP000315364"/>
    </source>
</evidence>
<dbReference type="OrthoDB" id="7945401at2"/>
<evidence type="ECO:0000313" key="3">
    <source>
        <dbReference type="EMBL" id="QDZ09622.1"/>
    </source>
</evidence>
<dbReference type="InterPro" id="IPR043128">
    <property type="entry name" value="Rev_trsase/Diguanyl_cyclase"/>
</dbReference>
<dbReference type="Pfam" id="PF00990">
    <property type="entry name" value="GGDEF"/>
    <property type="match status" value="1"/>
</dbReference>
<organism evidence="3 4">
    <name type="scientific">Devosia ginsengisoli</name>
    <dbReference type="NCBI Taxonomy" id="400770"/>
    <lineage>
        <taxon>Bacteria</taxon>
        <taxon>Pseudomonadati</taxon>
        <taxon>Pseudomonadota</taxon>
        <taxon>Alphaproteobacteria</taxon>
        <taxon>Hyphomicrobiales</taxon>
        <taxon>Devosiaceae</taxon>
        <taxon>Devosia</taxon>
    </lineage>
</organism>
<proteinExistence type="predicted"/>
<dbReference type="Proteomes" id="UP000315364">
    <property type="component" value="Chromosome"/>
</dbReference>
<keyword evidence="4" id="KW-1185">Reference proteome</keyword>
<dbReference type="InterPro" id="IPR029787">
    <property type="entry name" value="Nucleotide_cyclase"/>
</dbReference>
<evidence type="ECO:0000256" key="1">
    <source>
        <dbReference type="SAM" id="MobiDB-lite"/>
    </source>
</evidence>
<dbReference type="AlphaFoldDB" id="A0A5B8LQA7"/>
<protein>
    <submittedName>
        <fullName evidence="3">Diguanylate cyclase</fullName>
    </submittedName>
</protein>
<dbReference type="KEGG" id="dea:FPZ08_01970"/>
<feature type="compositionally biased region" description="Basic and acidic residues" evidence="1">
    <location>
        <begin position="235"/>
        <end position="244"/>
    </location>
</feature>
<accession>A0A5B8LQA7</accession>
<dbReference type="InterPro" id="IPR000160">
    <property type="entry name" value="GGDEF_dom"/>
</dbReference>
<feature type="region of interest" description="Disordered" evidence="1">
    <location>
        <begin position="233"/>
        <end position="253"/>
    </location>
</feature>
<dbReference type="SMART" id="SM00267">
    <property type="entry name" value="GGDEF"/>
    <property type="match status" value="1"/>
</dbReference>
<gene>
    <name evidence="3" type="ORF">FPZ08_01970</name>
</gene>
<dbReference type="SUPFAM" id="SSF55073">
    <property type="entry name" value="Nucleotide cyclase"/>
    <property type="match status" value="1"/>
</dbReference>
<name>A0A5B8LQA7_9HYPH</name>
<dbReference type="EMBL" id="CP042304">
    <property type="protein sequence ID" value="QDZ09622.1"/>
    <property type="molecule type" value="Genomic_DNA"/>
</dbReference>
<evidence type="ECO:0000259" key="2">
    <source>
        <dbReference type="PROSITE" id="PS50887"/>
    </source>
</evidence>
<sequence>MACPCPFSPKYLHVVNHSCGLIPPSASLGWAMTMTDTAIIKEQSEPFWTRVRAALALLRPVPQERVPAYGQAAIARSIGMKPKLGERIEGELVRGWNHAAARHVSLSLLVIEIDRFADYFTAYGKADADRCLLTVMRAIADVLPREGDSCLRMGNAGFVIVLPDMPALMARATAGKIAEAVRQLAMPHKESHAGVVTLGMGLAVSNPRGGYDKKFFEAGAEALKKARRRGMGRIEGVDLRPAQERKRKPARAA</sequence>
<feature type="domain" description="GGDEF" evidence="2">
    <location>
        <begin position="104"/>
        <end position="239"/>
    </location>
</feature>
<dbReference type="PROSITE" id="PS50887">
    <property type="entry name" value="GGDEF"/>
    <property type="match status" value="1"/>
</dbReference>
<reference evidence="3 4" key="1">
    <citation type="submission" date="2019-07" db="EMBL/GenBank/DDBJ databases">
        <title>Full genome sequence of Devosia sp. Gsoil 520.</title>
        <authorList>
            <person name="Im W.-T."/>
        </authorList>
    </citation>
    <scope>NUCLEOTIDE SEQUENCE [LARGE SCALE GENOMIC DNA]</scope>
    <source>
        <strain evidence="3 4">Gsoil 520</strain>
    </source>
</reference>